<dbReference type="CDD" id="cd06174">
    <property type="entry name" value="MFS"/>
    <property type="match status" value="1"/>
</dbReference>
<accession>A0A842HHG9</accession>
<feature type="transmembrane region" description="Helical" evidence="1">
    <location>
        <begin position="298"/>
        <end position="317"/>
    </location>
</feature>
<keyword evidence="1" id="KW-0472">Membrane</keyword>
<dbReference type="EMBL" id="JACHVB010000060">
    <property type="protein sequence ID" value="MBC2595973.1"/>
    <property type="molecule type" value="Genomic_DNA"/>
</dbReference>
<proteinExistence type="predicted"/>
<keyword evidence="3" id="KW-1185">Reference proteome</keyword>
<feature type="transmembrane region" description="Helical" evidence="1">
    <location>
        <begin position="98"/>
        <end position="121"/>
    </location>
</feature>
<keyword evidence="1" id="KW-1133">Transmembrane helix</keyword>
<dbReference type="SUPFAM" id="SSF103473">
    <property type="entry name" value="MFS general substrate transporter"/>
    <property type="match status" value="1"/>
</dbReference>
<feature type="transmembrane region" description="Helical" evidence="1">
    <location>
        <begin position="62"/>
        <end position="86"/>
    </location>
</feature>
<name>A0A842HHG9_9BACT</name>
<comment type="caution">
    <text evidence="2">The sequence shown here is derived from an EMBL/GenBank/DDBJ whole genome shotgun (WGS) entry which is preliminary data.</text>
</comment>
<feature type="transmembrane region" description="Helical" evidence="1">
    <location>
        <begin position="329"/>
        <end position="347"/>
    </location>
</feature>
<sequence>MNSPAASPGRRIWTAGTLTYTLAGVVSLFLWLLAGDFAWMMKERAITPVAQIMLRSFESPDWLVGLLVGSIPAGIGMILGPVVSVCSDRHRGRWGRRIPYLFIPTPFVALAMFGLAVTPALGEWLHQALGEHSPGLMGTRILVFTFFWTAFEIGSIIVNTLFIALINDVVPKQVIGRFFALFRAVSLIAGILFNFFLMGKAQAHTIEIFGVLGLFYGIGFTLMCLKVKEGEYPPPEPVERVSRKGKRLEPLVRYLRECFTHRYYLCFFLAFTLGMIANAPVNAFSIFHARSVGMSDDLYGKCLALSYVISLILTYPLGSLADRFHPIRVGLWATIIYAGVTLAGFVLPNEGNVFFVTFLLHTVISGIYLTGTASLAPRLLPQAKFAQFASAASLVTAGCVMVLPPMLGTFIQVMGHQYRYAFLLGFLISAGSAGAYVLLLRGFYRHGGDANYEPPIPEAENEGLNR</sequence>
<protein>
    <submittedName>
        <fullName evidence="2">MFS transporter</fullName>
    </submittedName>
</protein>
<dbReference type="Proteomes" id="UP000546464">
    <property type="component" value="Unassembled WGS sequence"/>
</dbReference>
<organism evidence="2 3">
    <name type="scientific">Ruficoccus amylovorans</name>
    <dbReference type="NCBI Taxonomy" id="1804625"/>
    <lineage>
        <taxon>Bacteria</taxon>
        <taxon>Pseudomonadati</taxon>
        <taxon>Verrucomicrobiota</taxon>
        <taxon>Opitutia</taxon>
        <taxon>Puniceicoccales</taxon>
        <taxon>Cerasicoccaceae</taxon>
        <taxon>Ruficoccus</taxon>
    </lineage>
</organism>
<dbReference type="PANTHER" id="PTHR23528">
    <property type="match status" value="1"/>
</dbReference>
<evidence type="ECO:0000313" key="3">
    <source>
        <dbReference type="Proteomes" id="UP000546464"/>
    </source>
</evidence>
<feature type="transmembrane region" description="Helical" evidence="1">
    <location>
        <begin position="12"/>
        <end position="34"/>
    </location>
</feature>
<feature type="transmembrane region" description="Helical" evidence="1">
    <location>
        <begin position="141"/>
        <end position="166"/>
    </location>
</feature>
<dbReference type="Gene3D" id="1.20.1250.20">
    <property type="entry name" value="MFS general substrate transporter like domains"/>
    <property type="match status" value="1"/>
</dbReference>
<dbReference type="PANTHER" id="PTHR23528:SF1">
    <property type="entry name" value="MAJOR FACILITATOR SUPERFAMILY (MFS) PROFILE DOMAIN-CONTAINING PROTEIN"/>
    <property type="match status" value="1"/>
</dbReference>
<feature type="transmembrane region" description="Helical" evidence="1">
    <location>
        <begin position="203"/>
        <end position="225"/>
    </location>
</feature>
<feature type="transmembrane region" description="Helical" evidence="1">
    <location>
        <begin position="420"/>
        <end position="439"/>
    </location>
</feature>
<feature type="transmembrane region" description="Helical" evidence="1">
    <location>
        <begin position="388"/>
        <end position="414"/>
    </location>
</feature>
<dbReference type="AlphaFoldDB" id="A0A842HHG9"/>
<evidence type="ECO:0000256" key="1">
    <source>
        <dbReference type="SAM" id="Phobius"/>
    </source>
</evidence>
<reference evidence="2 3" key="1">
    <citation type="submission" date="2020-07" db="EMBL/GenBank/DDBJ databases">
        <authorList>
            <person name="Feng X."/>
        </authorList>
    </citation>
    <scope>NUCLEOTIDE SEQUENCE [LARGE SCALE GENOMIC DNA]</scope>
    <source>
        <strain evidence="2 3">JCM31066</strain>
    </source>
</reference>
<keyword evidence="1" id="KW-0812">Transmembrane</keyword>
<dbReference type="Pfam" id="PF13347">
    <property type="entry name" value="MFS_2"/>
    <property type="match status" value="1"/>
</dbReference>
<feature type="transmembrane region" description="Helical" evidence="1">
    <location>
        <begin position="353"/>
        <end position="376"/>
    </location>
</feature>
<feature type="transmembrane region" description="Helical" evidence="1">
    <location>
        <begin position="178"/>
        <end position="197"/>
    </location>
</feature>
<gene>
    <name evidence="2" type="ORF">H5P28_17035</name>
</gene>
<evidence type="ECO:0000313" key="2">
    <source>
        <dbReference type="EMBL" id="MBC2595973.1"/>
    </source>
</evidence>
<feature type="transmembrane region" description="Helical" evidence="1">
    <location>
        <begin position="263"/>
        <end position="286"/>
    </location>
</feature>
<dbReference type="InterPro" id="IPR036259">
    <property type="entry name" value="MFS_trans_sf"/>
</dbReference>